<sequence length="394" mass="43682">MYTFTASRINEVHKKLVFRLVWKNKSLSRTQIGSFFGFSKSTVSQIVKELIAENLLIESGRAKSSVGKKPVLLSINPDGPRLIGSLVKDSGEIAAALISLNGSILHKESCTARDASPNQVAREVVHLIQKVLQNFPQENILGIGIGVPGIVHHKQGTIEYSAHFSWKNLPFLEMVKEYLLKNVPVVIDNRTIAATLGEMWFGLAQENKNFVCINCGEALGMGIVIEERVYRGAEDGAGEVGHIVLDNSQESCFCGKKGCLETSIALPKIMEKLNGKNYYDTETAVQILTEKRKESKVKKSLEDAFLRLGDLAAVVVNILAPEKVVFTGALTQVDPLLLLEKVKERLNERALEPLAKKVKLTISPLQRDKEVLWGAALVMEHLFNLYEFTKEDTK</sequence>
<organism evidence="2 3">
    <name type="scientific">Thermatribacter velox</name>
    <dbReference type="NCBI Taxonomy" id="3039681"/>
    <lineage>
        <taxon>Bacteria</taxon>
        <taxon>Pseudomonadati</taxon>
        <taxon>Atribacterota</taxon>
        <taxon>Atribacteria</taxon>
        <taxon>Atribacterales</taxon>
        <taxon>Thermatribacteraceae</taxon>
        <taxon>Thermatribacter</taxon>
    </lineage>
</organism>
<evidence type="ECO:0000313" key="2">
    <source>
        <dbReference type="EMBL" id="WZL75816.1"/>
    </source>
</evidence>
<proteinExistence type="inferred from homology"/>
<dbReference type="PANTHER" id="PTHR18964:SF149">
    <property type="entry name" value="BIFUNCTIONAL UDP-N-ACETYLGLUCOSAMINE 2-EPIMERASE_N-ACETYLMANNOSAMINE KINASE"/>
    <property type="match status" value="1"/>
</dbReference>
<dbReference type="InterPro" id="IPR000600">
    <property type="entry name" value="ROK"/>
</dbReference>
<dbReference type="Gene3D" id="3.30.420.40">
    <property type="match status" value="2"/>
</dbReference>
<protein>
    <submittedName>
        <fullName evidence="2">ROK family transcriptional regulator</fullName>
    </submittedName>
</protein>
<dbReference type="Gene3D" id="1.10.10.10">
    <property type="entry name" value="Winged helix-like DNA-binding domain superfamily/Winged helix DNA-binding domain"/>
    <property type="match status" value="1"/>
</dbReference>
<dbReference type="RefSeq" id="WP_369017965.1">
    <property type="nucleotide sequence ID" value="NZ_CP121689.1"/>
</dbReference>
<gene>
    <name evidence="2" type="ORF">QBE54_09535</name>
</gene>
<comment type="similarity">
    <text evidence="1">Belongs to the ROK (NagC/XylR) family.</text>
</comment>
<dbReference type="InterPro" id="IPR043129">
    <property type="entry name" value="ATPase_NBD"/>
</dbReference>
<dbReference type="PANTHER" id="PTHR18964">
    <property type="entry name" value="ROK (REPRESSOR, ORF, KINASE) FAMILY"/>
    <property type="match status" value="1"/>
</dbReference>
<dbReference type="EMBL" id="CP121689">
    <property type="protein sequence ID" value="WZL75816.1"/>
    <property type="molecule type" value="Genomic_DNA"/>
</dbReference>
<accession>A0ABZ2YCD8</accession>
<name>A0ABZ2YCD8_9BACT</name>
<dbReference type="SUPFAM" id="SSF53067">
    <property type="entry name" value="Actin-like ATPase domain"/>
    <property type="match status" value="1"/>
</dbReference>
<dbReference type="Pfam" id="PF00480">
    <property type="entry name" value="ROK"/>
    <property type="match status" value="1"/>
</dbReference>
<dbReference type="InterPro" id="IPR036388">
    <property type="entry name" value="WH-like_DNA-bd_sf"/>
</dbReference>
<evidence type="ECO:0000256" key="1">
    <source>
        <dbReference type="ARBA" id="ARBA00006479"/>
    </source>
</evidence>
<dbReference type="Proteomes" id="UP001461341">
    <property type="component" value="Chromosome"/>
</dbReference>
<evidence type="ECO:0000313" key="3">
    <source>
        <dbReference type="Proteomes" id="UP001461341"/>
    </source>
</evidence>
<dbReference type="SUPFAM" id="SSF46785">
    <property type="entry name" value="Winged helix' DNA-binding domain"/>
    <property type="match status" value="1"/>
</dbReference>
<keyword evidence="3" id="KW-1185">Reference proteome</keyword>
<reference evidence="2 3" key="1">
    <citation type="submission" date="2023-03" db="EMBL/GenBank/DDBJ databases">
        <title>Novel Species.</title>
        <authorList>
            <person name="Ma S."/>
        </authorList>
    </citation>
    <scope>NUCLEOTIDE SEQUENCE [LARGE SCALE GENOMIC DNA]</scope>
    <source>
        <strain evidence="2 3">B11</strain>
    </source>
</reference>
<dbReference type="InterPro" id="IPR036390">
    <property type="entry name" value="WH_DNA-bd_sf"/>
</dbReference>